<feature type="domain" description="Glycosyl transferase family 1" evidence="1">
    <location>
        <begin position="165"/>
        <end position="328"/>
    </location>
</feature>
<dbReference type="RefSeq" id="WP_106872051.1">
    <property type="nucleotide sequence ID" value="NZ_CP053841.1"/>
</dbReference>
<dbReference type="Gene3D" id="3.40.50.2000">
    <property type="entry name" value="Glycogen Phosphorylase B"/>
    <property type="match status" value="2"/>
</dbReference>
<evidence type="ECO:0000313" key="4">
    <source>
        <dbReference type="Proteomes" id="UP000240535"/>
    </source>
</evidence>
<dbReference type="Pfam" id="PF00534">
    <property type="entry name" value="Glycos_transf_1"/>
    <property type="match status" value="1"/>
</dbReference>
<name>A0A2P8R034_9BACT</name>
<dbReference type="AlphaFoldDB" id="A0A2P8R034"/>
<protein>
    <submittedName>
        <fullName evidence="3">Glycosyl transferase</fullName>
    </submittedName>
</protein>
<dbReference type="InterPro" id="IPR001296">
    <property type="entry name" value="Glyco_trans_1"/>
</dbReference>
<comment type="caution">
    <text evidence="3">The sequence shown here is derived from an EMBL/GenBank/DDBJ whole genome shotgun (WGS) entry which is preliminary data.</text>
</comment>
<dbReference type="InterPro" id="IPR028098">
    <property type="entry name" value="Glyco_trans_4-like_N"/>
</dbReference>
<dbReference type="GO" id="GO:0016757">
    <property type="term" value="F:glycosyltransferase activity"/>
    <property type="evidence" value="ECO:0007669"/>
    <property type="project" value="InterPro"/>
</dbReference>
<dbReference type="SUPFAM" id="SSF53756">
    <property type="entry name" value="UDP-Glycosyltransferase/glycogen phosphorylase"/>
    <property type="match status" value="1"/>
</dbReference>
<keyword evidence="4" id="KW-1185">Reference proteome</keyword>
<dbReference type="InterPro" id="IPR050194">
    <property type="entry name" value="Glycosyltransferase_grp1"/>
</dbReference>
<reference evidence="4" key="1">
    <citation type="submission" date="2017-10" db="EMBL/GenBank/DDBJ databases">
        <title>Campylobacter species from seals.</title>
        <authorList>
            <person name="Gilbert M.J."/>
            <person name="Zomer A.L."/>
            <person name="Timmerman A.J."/>
            <person name="Duim B."/>
            <person name="Wagenaar J.A."/>
        </authorList>
    </citation>
    <scope>NUCLEOTIDE SEQUENCE [LARGE SCALE GENOMIC DNA]</scope>
    <source>
        <strain evidence="4">17S00004-5</strain>
    </source>
</reference>
<dbReference type="CDD" id="cd03801">
    <property type="entry name" value="GT4_PimA-like"/>
    <property type="match status" value="1"/>
</dbReference>
<keyword evidence="3" id="KW-0808">Transferase</keyword>
<dbReference type="PANTHER" id="PTHR45947">
    <property type="entry name" value="SULFOQUINOVOSYL TRANSFERASE SQD2"/>
    <property type="match status" value="1"/>
</dbReference>
<proteinExistence type="predicted"/>
<feature type="domain" description="Glycosyltransferase subfamily 4-like N-terminal" evidence="2">
    <location>
        <begin position="57"/>
        <end position="140"/>
    </location>
</feature>
<dbReference type="Proteomes" id="UP000240535">
    <property type="component" value="Unassembled WGS sequence"/>
</dbReference>
<evidence type="ECO:0000313" key="3">
    <source>
        <dbReference type="EMBL" id="PSM51857.1"/>
    </source>
</evidence>
<evidence type="ECO:0000259" key="2">
    <source>
        <dbReference type="Pfam" id="PF13439"/>
    </source>
</evidence>
<accession>A0A2P8R034</accession>
<dbReference type="Pfam" id="PF13439">
    <property type="entry name" value="Glyco_transf_4"/>
    <property type="match status" value="1"/>
</dbReference>
<dbReference type="EMBL" id="PDHH01000005">
    <property type="protein sequence ID" value="PSM51857.1"/>
    <property type="molecule type" value="Genomic_DNA"/>
</dbReference>
<dbReference type="OrthoDB" id="9787293at2"/>
<sequence>MSKILEVCLSPNIGGLELYMKDLTIEIDALAVVGKSSKLKHYFDNKEIKYFQIKRNSFIKLAKIIDENHIDIVHFHWTKDLPTVVLAKIFSKTKPKIVQTRHMHMTRFKSDFYHKFLYKNVNAIIAVTNLVKEQLEKFIPKEIRPNIIKSYIGVRDFKPIDSKRKDELKNKLGLKDEFIVSIVGRIEEAKGQYKVLEAVERLRQNGENIKALIVGHSMEESYLKDLKSRYKDDIFTGFVDNTNEYMQISNCLVLATKKETFGLVLVEAMRCGICVIANNKGGPLEIIEDGKSGLLFDGEKQDDLKEKIYLCMKDEALLKSLAINGKNRASEIFDEVKQFNEVKGILKSI</sequence>
<dbReference type="PANTHER" id="PTHR45947:SF3">
    <property type="entry name" value="SULFOQUINOVOSYL TRANSFERASE SQD2"/>
    <property type="match status" value="1"/>
</dbReference>
<organism evidence="3 4">
    <name type="scientific">Campylobacter blaseri</name>
    <dbReference type="NCBI Taxonomy" id="2042961"/>
    <lineage>
        <taxon>Bacteria</taxon>
        <taxon>Pseudomonadati</taxon>
        <taxon>Campylobacterota</taxon>
        <taxon>Epsilonproteobacteria</taxon>
        <taxon>Campylobacterales</taxon>
        <taxon>Campylobacteraceae</taxon>
        <taxon>Campylobacter</taxon>
    </lineage>
</organism>
<gene>
    <name evidence="3" type="ORF">CQ405_06205</name>
</gene>
<evidence type="ECO:0000259" key="1">
    <source>
        <dbReference type="Pfam" id="PF00534"/>
    </source>
</evidence>